<evidence type="ECO:0000256" key="4">
    <source>
        <dbReference type="ARBA" id="ARBA00008706"/>
    </source>
</evidence>
<dbReference type="PANTHER" id="PTHR39191">
    <property type="entry name" value="GALACTOSE-1-PHOSPHATE URIDYLYLTRANSFERASE"/>
    <property type="match status" value="1"/>
</dbReference>
<evidence type="ECO:0000256" key="8">
    <source>
        <dbReference type="ARBA" id="ARBA00023144"/>
    </source>
</evidence>
<comment type="pathway">
    <text evidence="3 10">Carbohydrate metabolism; galactose metabolism.</text>
</comment>
<evidence type="ECO:0000256" key="10">
    <source>
        <dbReference type="HAMAP-Rule" id="MF_00571"/>
    </source>
</evidence>
<dbReference type="InterPro" id="IPR005849">
    <property type="entry name" value="GalP_Utransf_N"/>
</dbReference>
<dbReference type="InterPro" id="IPR023425">
    <property type="entry name" value="GalP_uridyl_Trfase_II_CS"/>
</dbReference>
<keyword evidence="5 10" id="KW-0963">Cytoplasm</keyword>
<dbReference type="PANTHER" id="PTHR39191:SF1">
    <property type="entry name" value="DUF4922 DOMAIN-CONTAINING PROTEIN"/>
    <property type="match status" value="1"/>
</dbReference>
<evidence type="ECO:0000256" key="1">
    <source>
        <dbReference type="ARBA" id="ARBA00001107"/>
    </source>
</evidence>
<dbReference type="HAMAP" id="MF_00571">
    <property type="entry name" value="GalP_UDP_trans"/>
    <property type="match status" value="1"/>
</dbReference>
<dbReference type="OrthoDB" id="2293at2"/>
<dbReference type="EMBL" id="WUUK01000002">
    <property type="protein sequence ID" value="MXQ51026.1"/>
    <property type="molecule type" value="Genomic_DNA"/>
</dbReference>
<dbReference type="GO" id="GO:0008108">
    <property type="term" value="F:UDP-glucose:hexose-1-phosphate uridylyltransferase activity"/>
    <property type="evidence" value="ECO:0007669"/>
    <property type="project" value="UniProtKB-UniRule"/>
</dbReference>
<evidence type="ECO:0000256" key="9">
    <source>
        <dbReference type="ARBA" id="ARBA00023277"/>
    </source>
</evidence>
<evidence type="ECO:0000313" key="14">
    <source>
        <dbReference type="Proteomes" id="UP000436284"/>
    </source>
</evidence>
<evidence type="ECO:0000256" key="7">
    <source>
        <dbReference type="ARBA" id="ARBA00022695"/>
    </source>
</evidence>
<dbReference type="Pfam" id="PF02744">
    <property type="entry name" value="GalP_UDP_tr_C"/>
    <property type="match status" value="1"/>
</dbReference>
<dbReference type="Pfam" id="PF01087">
    <property type="entry name" value="GalP_UDP_transf"/>
    <property type="match status" value="1"/>
</dbReference>
<feature type="domain" description="Galactose-1-phosphate uridyl transferase C-terminal" evidence="12">
    <location>
        <begin position="244"/>
        <end position="411"/>
    </location>
</feature>
<proteinExistence type="inferred from homology"/>
<dbReference type="GO" id="GO:0005737">
    <property type="term" value="C:cytoplasm"/>
    <property type="evidence" value="ECO:0007669"/>
    <property type="project" value="UniProtKB-SubCell"/>
</dbReference>
<evidence type="ECO:0000256" key="2">
    <source>
        <dbReference type="ARBA" id="ARBA00004496"/>
    </source>
</evidence>
<evidence type="ECO:0000259" key="11">
    <source>
        <dbReference type="Pfam" id="PF01087"/>
    </source>
</evidence>
<evidence type="ECO:0000313" key="13">
    <source>
        <dbReference type="EMBL" id="MXQ51026.1"/>
    </source>
</evidence>
<dbReference type="Proteomes" id="UP000436284">
    <property type="component" value="Unassembled WGS sequence"/>
</dbReference>
<dbReference type="AlphaFoldDB" id="A0A6N8U244"/>
<keyword evidence="6 10" id="KW-0808">Transferase</keyword>
<accession>A0A6N8U244</accession>
<dbReference type="InterPro" id="IPR000766">
    <property type="entry name" value="GalP_uridyl_Trfase_II"/>
</dbReference>
<dbReference type="RefSeq" id="WP_160654721.1">
    <property type="nucleotide sequence ID" value="NZ_JBHRWU010000001.1"/>
</dbReference>
<keyword evidence="14" id="KW-1185">Reference proteome</keyword>
<sequence length="491" mass="56269">MKALINFIFDDAMNLGLVEERDRTYIHNQMMAYIPEHMFFHEDAGMGKTDSNTLIEYITERLAESGVIEDKVYTRDLVASNMMNVFLPKPSDIEARFYGHRVSGIHQATDDFYDIAVFSNYIQKNRISQNISFSSESKYGELELTINLSKPEKSTEEIEAAQSAATDSDYPQCLLCRENEGYIGHINHPPRANHRIIRLELGGGEWYFQFSPYSYYSEHSIVLSKDHIPMQISAQTFRNLTDFVDQFPHYFIGSNADLPIVGGSMLSHEHYQAGRHVFPVEKAAAFHETVASDVKLELLKWPLSTIKVSGADRESVIRQSTVIMDAWNRYDAPGIDILSRTEAQHSTITPIARKTEGEYTLYMILRNNRTTDARPHGLFHVDPEDFHVKKENIGLIEAMGLAVLPARLKQDAEKLQEFFTTGELGESTHAEWIESWRSKYGDDHIKTHFEAVFHKELGIKFERILEACGVFKNEKDFLKFFESIDHGEETS</sequence>
<comment type="subcellular location">
    <subcellularLocation>
        <location evidence="2 10">Cytoplasm</location>
    </subcellularLocation>
</comment>
<keyword evidence="8 10" id="KW-0299">Galactose metabolism</keyword>
<reference evidence="13 14" key="1">
    <citation type="submission" date="2019-12" db="EMBL/GenBank/DDBJ databases">
        <title>Salinicoccus cyprini sp. nov., isolated from gastro-intestinal tract of mirror carp, Cyprinus carpio var. specularis, collected from Gobind Sagar Reservoir, Himachal Pradesh, India.</title>
        <authorList>
            <person name="Talwar C."/>
            <person name="Singh A.K."/>
            <person name="Lal R."/>
            <person name="Negi R.K."/>
        </authorList>
    </citation>
    <scope>NUCLEOTIDE SEQUENCE [LARGE SCALE GENOMIC DNA]</scope>
    <source>
        <strain evidence="13 14">J-82</strain>
    </source>
</reference>
<keyword evidence="9 10" id="KW-0119">Carbohydrate metabolism</keyword>
<evidence type="ECO:0000256" key="6">
    <source>
        <dbReference type="ARBA" id="ARBA00022679"/>
    </source>
</evidence>
<comment type="similarity">
    <text evidence="4 10">Belongs to the galactose-1-phosphate uridylyltransferase type 2 family.</text>
</comment>
<evidence type="ECO:0000256" key="5">
    <source>
        <dbReference type="ARBA" id="ARBA00022490"/>
    </source>
</evidence>
<name>A0A6N8U244_9STAP</name>
<dbReference type="InterPro" id="IPR005850">
    <property type="entry name" value="GalP_Utransf_C"/>
</dbReference>
<dbReference type="EC" id="2.7.7.12" evidence="10"/>
<dbReference type="GO" id="GO:0006012">
    <property type="term" value="P:galactose metabolic process"/>
    <property type="evidence" value="ECO:0007669"/>
    <property type="project" value="UniProtKB-UniRule"/>
</dbReference>
<organism evidence="13 14">
    <name type="scientific">Salinicoccus hispanicus</name>
    <dbReference type="NCBI Taxonomy" id="157225"/>
    <lineage>
        <taxon>Bacteria</taxon>
        <taxon>Bacillati</taxon>
        <taxon>Bacillota</taxon>
        <taxon>Bacilli</taxon>
        <taxon>Bacillales</taxon>
        <taxon>Staphylococcaceae</taxon>
        <taxon>Salinicoccus</taxon>
    </lineage>
</organism>
<gene>
    <name evidence="10" type="primary">galT</name>
    <name evidence="13" type="ORF">GQ671_07050</name>
</gene>
<feature type="domain" description="Galactose-1-phosphate uridyl transferase N-terminal" evidence="11">
    <location>
        <begin position="19"/>
        <end position="229"/>
    </location>
</feature>
<keyword evidence="7 10" id="KW-0548">Nucleotidyltransferase</keyword>
<dbReference type="PROSITE" id="PS01163">
    <property type="entry name" value="GAL_P_UDP_TRANSF_II"/>
    <property type="match status" value="1"/>
</dbReference>
<comment type="caution">
    <text evidence="13">The sequence shown here is derived from an EMBL/GenBank/DDBJ whole genome shotgun (WGS) entry which is preliminary data.</text>
</comment>
<evidence type="ECO:0000256" key="3">
    <source>
        <dbReference type="ARBA" id="ARBA00004947"/>
    </source>
</evidence>
<dbReference type="UniPathway" id="UPA00214"/>
<comment type="catalytic activity">
    <reaction evidence="1 10">
        <text>alpha-D-galactose 1-phosphate + UDP-alpha-D-glucose = alpha-D-glucose 1-phosphate + UDP-alpha-D-galactose</text>
        <dbReference type="Rhea" id="RHEA:13989"/>
        <dbReference type="ChEBI" id="CHEBI:58336"/>
        <dbReference type="ChEBI" id="CHEBI:58601"/>
        <dbReference type="ChEBI" id="CHEBI:58885"/>
        <dbReference type="ChEBI" id="CHEBI:66914"/>
        <dbReference type="EC" id="2.7.7.12"/>
    </reaction>
</comment>
<protein>
    <recommendedName>
        <fullName evidence="10">Galactose-1-phosphate uridylyltransferase</fullName>
        <shortName evidence="10">Gal-1-P uridylyltransferase</shortName>
        <ecNumber evidence="10">2.7.7.12</ecNumber>
    </recommendedName>
    <alternativeName>
        <fullName evidence="10">UDP-glucose--hexose-1-phosphate uridylyltransferase</fullName>
    </alternativeName>
</protein>
<evidence type="ECO:0000259" key="12">
    <source>
        <dbReference type="Pfam" id="PF02744"/>
    </source>
</evidence>